<keyword evidence="2" id="KW-1185">Reference proteome</keyword>
<dbReference type="RefSeq" id="WP_208174816.1">
    <property type="nucleotide sequence ID" value="NZ_JAGETZ010000003.1"/>
</dbReference>
<name>A0ABS3QD87_9BACT</name>
<sequence>MPRQKFTGFVDARHQRIYADSWLHLPSYDREVPEWLERSYVWRVVGFSRRCLKLEAYGIPAEVELVHEGGRHVQVFHPSQLAVLSDYPEEWGWWQGAGWGILLAYGRDGGVRLEGRRRHDWLHLHLPAEAAADPERVRRWLQHALFAQIHPVKAQRLTQPDGYFPQAEVDAMVRRLRRAEK</sequence>
<accession>A0ABS3QD87</accession>
<reference evidence="1 2" key="1">
    <citation type="submission" date="2021-03" db="EMBL/GenBank/DDBJ databases">
        <authorList>
            <person name="Kim M.K."/>
        </authorList>
    </citation>
    <scope>NUCLEOTIDE SEQUENCE [LARGE SCALE GENOMIC DNA]</scope>
    <source>
        <strain evidence="1 2">BT442</strain>
    </source>
</reference>
<comment type="caution">
    <text evidence="1">The sequence shown here is derived from an EMBL/GenBank/DDBJ whole genome shotgun (WGS) entry which is preliminary data.</text>
</comment>
<dbReference type="EMBL" id="JAGETZ010000003">
    <property type="protein sequence ID" value="MBO2009195.1"/>
    <property type="molecule type" value="Genomic_DNA"/>
</dbReference>
<organism evidence="1 2">
    <name type="scientific">Hymenobacter negativus</name>
    <dbReference type="NCBI Taxonomy" id="2795026"/>
    <lineage>
        <taxon>Bacteria</taxon>
        <taxon>Pseudomonadati</taxon>
        <taxon>Bacteroidota</taxon>
        <taxon>Cytophagia</taxon>
        <taxon>Cytophagales</taxon>
        <taxon>Hymenobacteraceae</taxon>
        <taxon>Hymenobacter</taxon>
    </lineage>
</organism>
<proteinExistence type="predicted"/>
<protein>
    <submittedName>
        <fullName evidence="1">Uncharacterized protein</fullName>
    </submittedName>
</protein>
<evidence type="ECO:0000313" key="1">
    <source>
        <dbReference type="EMBL" id="MBO2009195.1"/>
    </source>
</evidence>
<gene>
    <name evidence="1" type="ORF">J4E00_09030</name>
</gene>
<dbReference type="Proteomes" id="UP000664369">
    <property type="component" value="Unassembled WGS sequence"/>
</dbReference>
<evidence type="ECO:0000313" key="2">
    <source>
        <dbReference type="Proteomes" id="UP000664369"/>
    </source>
</evidence>